<dbReference type="InterPro" id="IPR058192">
    <property type="entry name" value="WHD_ROQ1-like"/>
</dbReference>
<dbReference type="InterPro" id="IPR032675">
    <property type="entry name" value="LRR_dom_sf"/>
</dbReference>
<dbReference type="GO" id="GO:0061809">
    <property type="term" value="F:NAD+ nucleosidase activity, cyclic ADP-ribose generating"/>
    <property type="evidence" value="ECO:0007669"/>
    <property type="project" value="UniProtKB-EC"/>
</dbReference>
<evidence type="ECO:0000313" key="11">
    <source>
        <dbReference type="EnsemblPlants" id="AES78158"/>
    </source>
</evidence>
<evidence type="ECO:0000313" key="13">
    <source>
        <dbReference type="Proteomes" id="UP000265566"/>
    </source>
</evidence>
<dbReference type="EnsemblPlants" id="AES78158">
    <property type="protein sequence ID" value="AES78158"/>
    <property type="gene ID" value="MTR_7g025250"/>
</dbReference>
<dbReference type="ExpressionAtlas" id="G7KYW5">
    <property type="expression patterns" value="differential"/>
</dbReference>
<dbReference type="AlphaFoldDB" id="G7KYW5"/>
<name>G7KYW5_MEDTR</name>
<dbReference type="eggNOG" id="ENOG502QQJE">
    <property type="taxonomic scope" value="Eukaryota"/>
</dbReference>
<dbReference type="GO" id="GO:0007165">
    <property type="term" value="P:signal transduction"/>
    <property type="evidence" value="ECO:0007669"/>
    <property type="project" value="InterPro"/>
</dbReference>
<dbReference type="SMART" id="SM00255">
    <property type="entry name" value="TIR"/>
    <property type="match status" value="1"/>
</dbReference>
<sequence length="1093" mass="123878">MSYSDHGYKYDVFINFRGEDTRRTIVSHLYTALCNAGINTFLDDKKLAKGEELGPELYTAIKMSHIFIAVFSPNYAQSSWCLNELAHIMELRHRRHSYSPRVVIPLFYHVDPSDVRKLKGDFGKGLKVSADKIFSQSGAEREEVLMSKWRRALAEVTNLVGWDANNFRNEGDLVQKLVEDILTKLDMSVLSITEFPVGLEPRVQSITKILYDESRKACMIGLWGMGGSGKTTLAKAIYNRIHREFQGKTSFIESIREVCDYNRKGIIHLQEQLLSDLLKTKDKIHSIAVGINKIEKRLQGQKVLIVLDDVTKSEQLKALGGNPKLFGSGSVLIITTRDRSHLDSLSARVFTMIEMDKNESLELFSWHAFRQSCPRKDFGKLSRNVVSYCKGLPLALEVLGSYLSKRTEQEWRSALSKLTKIPNNEVLQILRISYDGLEDYTEKDIFLDICCFFIGKNRVDVTEILNGCGLHADIGVSVLIERSLIKVDKNNKFQMHDLLRDMGRAIVSESSAKEPEKHSRLWCHEDVLDVLSKKTGTKTVEGLILKWQRTGRICFGTNAFQEMEKLRLLKLDGVDLIGDYGLISKQLRWVDWQRSTFTFIPNDFDQANLVVFELKYSNVKQVWQDTKLLEKLKVLKLSHSKYLKSSPDFSKLPNLEKLVMKDCQSLSNVHPSIGDLKNLLLINLKDCIILENLPREIYQLKSVKTLILTGCSTIDKLEEDIVQMESLTSLITTGTSIKEVPYSILRLRSIVYISICGYEGLSHEVFPSLIRFWMSPTINSLPRIPPFGGMPLSLVSLDLENNNNNNNNNLSCLVPKLNSFSELRSFRVQCQSMIQLTRELRRFLDDLYDANFTELETSHTSQISVLSLRSLLIGMGSYHTVINTLGKSISQELRTNDSVDYFLPGDNYPSWLTYRCVGPSVYFEVPNGGVCGLNGITLCVVYSSTLENIGTECLTSVLIINHTKFTIHICKRDTVMSFNDEDWQGVVSNLGVGDNVEIFVTFRHGLTVKETAVYLIYSQSSTREIESILEVEAEPTPEVEAQSSTDVKAEPSPEVEEQPSPPDLKMEPLPKPNQNIFIRFAKGVGKCLCLNQN</sequence>
<protein>
    <recommendedName>
        <fullName evidence="1">ADP-ribosyl cyclase/cyclic ADP-ribose hydrolase</fullName>
        <ecNumber evidence="1">3.2.2.6</ecNumber>
    </recommendedName>
</protein>
<dbReference type="InterPro" id="IPR002182">
    <property type="entry name" value="NB-ARC"/>
</dbReference>
<dbReference type="Gene3D" id="3.40.50.10140">
    <property type="entry name" value="Toll/interleukin-1 receptor homology (TIR) domain"/>
    <property type="match status" value="1"/>
</dbReference>
<dbReference type="FunFam" id="3.40.50.10140:FF:000007">
    <property type="entry name" value="Disease resistance protein (TIR-NBS-LRR class)"/>
    <property type="match status" value="1"/>
</dbReference>
<dbReference type="Pfam" id="PF00931">
    <property type="entry name" value="NB-ARC"/>
    <property type="match status" value="1"/>
</dbReference>
<dbReference type="InterPro" id="IPR027417">
    <property type="entry name" value="P-loop_NTPase"/>
</dbReference>
<dbReference type="PANTHER" id="PTHR11017:SF560">
    <property type="entry name" value="RESISTANCE PROTEIN (TIR-NBS-LRR CLASS), PUTATIVE-RELATED"/>
    <property type="match status" value="1"/>
</dbReference>
<keyword evidence="3" id="KW-0677">Repeat</keyword>
<evidence type="ECO:0000256" key="6">
    <source>
        <dbReference type="ARBA" id="ARBA00047304"/>
    </source>
</evidence>
<dbReference type="Proteomes" id="UP000265566">
    <property type="component" value="Chromosome 7"/>
</dbReference>
<evidence type="ECO:0000259" key="8">
    <source>
        <dbReference type="PROSITE" id="PS50104"/>
    </source>
</evidence>
<dbReference type="Gramene" id="rna38982">
    <property type="protein sequence ID" value="RHN44817.1"/>
    <property type="gene ID" value="gene38982"/>
</dbReference>
<dbReference type="PRINTS" id="PR00364">
    <property type="entry name" value="DISEASERSIST"/>
</dbReference>
<feature type="domain" description="TIR" evidence="8">
    <location>
        <begin position="8"/>
        <end position="185"/>
    </location>
</feature>
<feature type="region of interest" description="Disordered" evidence="7">
    <location>
        <begin position="1032"/>
        <end position="1071"/>
    </location>
</feature>
<dbReference type="InterPro" id="IPR042197">
    <property type="entry name" value="Apaf_helical"/>
</dbReference>
<dbReference type="InterPro" id="IPR044974">
    <property type="entry name" value="Disease_R_plants"/>
</dbReference>
<proteinExistence type="predicted"/>
<comment type="catalytic activity">
    <reaction evidence="6">
        <text>NAD(+) + H2O = ADP-D-ribose + nicotinamide + H(+)</text>
        <dbReference type="Rhea" id="RHEA:16301"/>
        <dbReference type="ChEBI" id="CHEBI:15377"/>
        <dbReference type="ChEBI" id="CHEBI:15378"/>
        <dbReference type="ChEBI" id="CHEBI:17154"/>
        <dbReference type="ChEBI" id="CHEBI:57540"/>
        <dbReference type="ChEBI" id="CHEBI:57967"/>
        <dbReference type="EC" id="3.2.2.6"/>
    </reaction>
    <physiologicalReaction direction="left-to-right" evidence="6">
        <dbReference type="Rhea" id="RHEA:16302"/>
    </physiologicalReaction>
</comment>
<reference evidence="11" key="3">
    <citation type="submission" date="2015-04" db="UniProtKB">
        <authorList>
            <consortium name="EnsemblPlants"/>
        </authorList>
    </citation>
    <scope>IDENTIFICATION</scope>
    <source>
        <strain evidence="11">cv. Jemalong A17</strain>
    </source>
</reference>
<reference evidence="9 12" key="1">
    <citation type="journal article" date="2011" name="Nature">
        <title>The Medicago genome provides insight into the evolution of rhizobial symbioses.</title>
        <authorList>
            <person name="Young N.D."/>
            <person name="Debelle F."/>
            <person name="Oldroyd G.E."/>
            <person name="Geurts R."/>
            <person name="Cannon S.B."/>
            <person name="Udvardi M.K."/>
            <person name="Benedito V.A."/>
            <person name="Mayer K.F."/>
            <person name="Gouzy J."/>
            <person name="Schoof H."/>
            <person name="Van de Peer Y."/>
            <person name="Proost S."/>
            <person name="Cook D.R."/>
            <person name="Meyers B.C."/>
            <person name="Spannagl M."/>
            <person name="Cheung F."/>
            <person name="De Mita S."/>
            <person name="Krishnakumar V."/>
            <person name="Gundlach H."/>
            <person name="Zhou S."/>
            <person name="Mudge J."/>
            <person name="Bharti A.K."/>
            <person name="Murray J.D."/>
            <person name="Naoumkina M.A."/>
            <person name="Rosen B."/>
            <person name="Silverstein K.A."/>
            <person name="Tang H."/>
            <person name="Rombauts S."/>
            <person name="Zhao P.X."/>
            <person name="Zhou P."/>
            <person name="Barbe V."/>
            <person name="Bardou P."/>
            <person name="Bechner M."/>
            <person name="Bellec A."/>
            <person name="Berger A."/>
            <person name="Berges H."/>
            <person name="Bidwell S."/>
            <person name="Bisseling T."/>
            <person name="Choisne N."/>
            <person name="Couloux A."/>
            <person name="Denny R."/>
            <person name="Deshpande S."/>
            <person name="Dai X."/>
            <person name="Doyle J.J."/>
            <person name="Dudez A.M."/>
            <person name="Farmer A.D."/>
            <person name="Fouteau S."/>
            <person name="Franken C."/>
            <person name="Gibelin C."/>
            <person name="Gish J."/>
            <person name="Goldstein S."/>
            <person name="Gonzalez A.J."/>
            <person name="Green P.J."/>
            <person name="Hallab A."/>
            <person name="Hartog M."/>
            <person name="Hua A."/>
            <person name="Humphray S.J."/>
            <person name="Jeong D.H."/>
            <person name="Jing Y."/>
            <person name="Jocker A."/>
            <person name="Kenton S.M."/>
            <person name="Kim D.J."/>
            <person name="Klee K."/>
            <person name="Lai H."/>
            <person name="Lang C."/>
            <person name="Lin S."/>
            <person name="Macmil S.L."/>
            <person name="Magdelenat G."/>
            <person name="Matthews L."/>
            <person name="McCorrison J."/>
            <person name="Monaghan E.L."/>
            <person name="Mun J.H."/>
            <person name="Najar F.Z."/>
            <person name="Nicholson C."/>
            <person name="Noirot C."/>
            <person name="O'Bleness M."/>
            <person name="Paule C.R."/>
            <person name="Poulain J."/>
            <person name="Prion F."/>
            <person name="Qin B."/>
            <person name="Qu C."/>
            <person name="Retzel E.F."/>
            <person name="Riddle C."/>
            <person name="Sallet E."/>
            <person name="Samain S."/>
            <person name="Samson N."/>
            <person name="Sanders I."/>
            <person name="Saurat O."/>
            <person name="Scarpelli C."/>
            <person name="Schiex T."/>
            <person name="Segurens B."/>
            <person name="Severin A.J."/>
            <person name="Sherrier D.J."/>
            <person name="Shi R."/>
            <person name="Sims S."/>
            <person name="Singer S.R."/>
            <person name="Sinharoy S."/>
            <person name="Sterck L."/>
            <person name="Viollet A."/>
            <person name="Wang B.B."/>
            <person name="Wang K."/>
            <person name="Wang M."/>
            <person name="Wang X."/>
            <person name="Warfsmann J."/>
            <person name="Weissenbach J."/>
            <person name="White D.D."/>
            <person name="White J.D."/>
            <person name="Wiley G.B."/>
            <person name="Wincker P."/>
            <person name="Xing Y."/>
            <person name="Yang L."/>
            <person name="Yao Z."/>
            <person name="Ying F."/>
            <person name="Zhai J."/>
            <person name="Zhou L."/>
            <person name="Zuber A."/>
            <person name="Denarie J."/>
            <person name="Dixon R.A."/>
            <person name="May G.D."/>
            <person name="Schwartz D.C."/>
            <person name="Rogers J."/>
            <person name="Quetier F."/>
            <person name="Town C.D."/>
            <person name="Roe B.A."/>
        </authorList>
    </citation>
    <scope>NUCLEOTIDE SEQUENCE [LARGE SCALE GENOMIC DNA]</scope>
    <source>
        <strain evidence="9">A17</strain>
        <strain evidence="11 12">cv. Jemalong A17</strain>
    </source>
</reference>
<reference evidence="9 12" key="2">
    <citation type="journal article" date="2014" name="BMC Genomics">
        <title>An improved genome release (version Mt4.0) for the model legume Medicago truncatula.</title>
        <authorList>
            <person name="Tang H."/>
            <person name="Krishnakumar V."/>
            <person name="Bidwell S."/>
            <person name="Rosen B."/>
            <person name="Chan A."/>
            <person name="Zhou S."/>
            <person name="Gentzbittel L."/>
            <person name="Childs K.L."/>
            <person name="Yandell M."/>
            <person name="Gundlach H."/>
            <person name="Mayer K.F."/>
            <person name="Schwartz D.C."/>
            <person name="Town C.D."/>
        </authorList>
    </citation>
    <scope>GENOME REANNOTATION</scope>
    <source>
        <strain evidence="11 12">cv. Jemalong A17</strain>
    </source>
</reference>
<evidence type="ECO:0000256" key="3">
    <source>
        <dbReference type="ARBA" id="ARBA00022737"/>
    </source>
</evidence>
<dbReference type="EMBL" id="CM001223">
    <property type="protein sequence ID" value="AES78158.1"/>
    <property type="molecule type" value="Genomic_DNA"/>
</dbReference>
<dbReference type="Pfam" id="PF23282">
    <property type="entry name" value="WHD_ROQ1"/>
    <property type="match status" value="1"/>
</dbReference>
<dbReference type="Gene3D" id="1.10.8.430">
    <property type="entry name" value="Helical domain of apoptotic protease-activating factors"/>
    <property type="match status" value="1"/>
</dbReference>
<dbReference type="InterPro" id="IPR035897">
    <property type="entry name" value="Toll_tir_struct_dom_sf"/>
</dbReference>
<dbReference type="Proteomes" id="UP000002051">
    <property type="component" value="Unassembled WGS sequence"/>
</dbReference>
<reference evidence="10" key="5">
    <citation type="journal article" date="2018" name="Nat. Plants">
        <title>Whole-genome landscape of Medicago truncatula symbiotic genes.</title>
        <authorList>
            <person name="Pecrix Y."/>
            <person name="Gamas P."/>
            <person name="Carrere S."/>
        </authorList>
    </citation>
    <scope>NUCLEOTIDE SEQUENCE</scope>
    <source>
        <tissue evidence="10">Leaves</tissue>
    </source>
</reference>
<gene>
    <name evidence="11" type="primary">11445875</name>
    <name evidence="9" type="ordered locus">MTR_7g025250</name>
    <name evidence="10" type="ORF">MtrunA17_Chr7g0223531</name>
</gene>
<evidence type="ECO:0000313" key="9">
    <source>
        <dbReference type="EMBL" id="AES78158.1"/>
    </source>
</evidence>
<evidence type="ECO:0000256" key="5">
    <source>
        <dbReference type="ARBA" id="ARBA00023027"/>
    </source>
</evidence>
<dbReference type="Pfam" id="PF01582">
    <property type="entry name" value="TIR"/>
    <property type="match status" value="1"/>
</dbReference>
<reference evidence="13" key="4">
    <citation type="journal article" date="2018" name="Nat. Plants">
        <title>Whole-genome landscape of Medicago truncatula symbiotic genes.</title>
        <authorList>
            <person name="Pecrix Y."/>
            <person name="Staton S.E."/>
            <person name="Sallet E."/>
            <person name="Lelandais-Briere C."/>
            <person name="Moreau S."/>
            <person name="Carrere S."/>
            <person name="Blein T."/>
            <person name="Jardinaud M.F."/>
            <person name="Latrasse D."/>
            <person name="Zouine M."/>
            <person name="Zahm M."/>
            <person name="Kreplak J."/>
            <person name="Mayjonade B."/>
            <person name="Satge C."/>
            <person name="Perez M."/>
            <person name="Cauet S."/>
            <person name="Marande W."/>
            <person name="Chantry-Darmon C."/>
            <person name="Lopez-Roques C."/>
            <person name="Bouchez O."/>
            <person name="Berard A."/>
            <person name="Debelle F."/>
            <person name="Munos S."/>
            <person name="Bendahmane A."/>
            <person name="Berges H."/>
            <person name="Niebel A."/>
            <person name="Buitink J."/>
            <person name="Frugier F."/>
            <person name="Benhamed M."/>
            <person name="Crespi M."/>
            <person name="Gouzy J."/>
            <person name="Gamas P."/>
        </authorList>
    </citation>
    <scope>NUCLEOTIDE SEQUENCE [LARGE SCALE GENOMIC DNA]</scope>
    <source>
        <strain evidence="13">cv. Jemalong A17</strain>
    </source>
</reference>
<dbReference type="InterPro" id="IPR000157">
    <property type="entry name" value="TIR_dom"/>
</dbReference>
<dbReference type="PANTHER" id="PTHR11017">
    <property type="entry name" value="LEUCINE-RICH REPEAT-CONTAINING PROTEIN"/>
    <property type="match status" value="1"/>
</dbReference>
<evidence type="ECO:0000256" key="1">
    <source>
        <dbReference type="ARBA" id="ARBA00011982"/>
    </source>
</evidence>
<dbReference type="GO" id="GO:0006952">
    <property type="term" value="P:defense response"/>
    <property type="evidence" value="ECO:0007669"/>
    <property type="project" value="InterPro"/>
</dbReference>
<dbReference type="KEGG" id="mtr:11445875"/>
<dbReference type="EMBL" id="PSQE01000007">
    <property type="protein sequence ID" value="RHN44817.1"/>
    <property type="molecule type" value="Genomic_DNA"/>
</dbReference>
<dbReference type="EC" id="3.2.2.6" evidence="1"/>
<dbReference type="PROSITE" id="PS50104">
    <property type="entry name" value="TIR"/>
    <property type="match status" value="1"/>
</dbReference>
<evidence type="ECO:0000256" key="7">
    <source>
        <dbReference type="SAM" id="MobiDB-lite"/>
    </source>
</evidence>
<dbReference type="OMA" id="YEFIDME"/>
<dbReference type="SUPFAM" id="SSF52058">
    <property type="entry name" value="L domain-like"/>
    <property type="match status" value="1"/>
</dbReference>
<evidence type="ECO:0000256" key="2">
    <source>
        <dbReference type="ARBA" id="ARBA00022614"/>
    </source>
</evidence>
<dbReference type="FunFam" id="1.10.8.430:FF:000002">
    <property type="entry name" value="Disease resistance protein (TIR-NBS-LRR class)"/>
    <property type="match status" value="1"/>
</dbReference>
<dbReference type="Gene3D" id="3.80.10.10">
    <property type="entry name" value="Ribonuclease Inhibitor"/>
    <property type="match status" value="1"/>
</dbReference>
<dbReference type="HOGENOM" id="CLU_001561_1_1_1"/>
<keyword evidence="5" id="KW-0520">NAD</keyword>
<evidence type="ECO:0000313" key="12">
    <source>
        <dbReference type="Proteomes" id="UP000002051"/>
    </source>
</evidence>
<dbReference type="PaxDb" id="3880-AES78158"/>
<dbReference type="SUPFAM" id="SSF52200">
    <property type="entry name" value="Toll/Interleukin receptor TIR domain"/>
    <property type="match status" value="1"/>
</dbReference>
<evidence type="ECO:0000313" key="10">
    <source>
        <dbReference type="EMBL" id="RHN44817.1"/>
    </source>
</evidence>
<organism evidence="9 12">
    <name type="scientific">Medicago truncatula</name>
    <name type="common">Barrel medic</name>
    <name type="synonym">Medicago tribuloides</name>
    <dbReference type="NCBI Taxonomy" id="3880"/>
    <lineage>
        <taxon>Eukaryota</taxon>
        <taxon>Viridiplantae</taxon>
        <taxon>Streptophyta</taxon>
        <taxon>Embryophyta</taxon>
        <taxon>Tracheophyta</taxon>
        <taxon>Spermatophyta</taxon>
        <taxon>Magnoliopsida</taxon>
        <taxon>eudicotyledons</taxon>
        <taxon>Gunneridae</taxon>
        <taxon>Pentapetalae</taxon>
        <taxon>rosids</taxon>
        <taxon>fabids</taxon>
        <taxon>Fabales</taxon>
        <taxon>Fabaceae</taxon>
        <taxon>Papilionoideae</taxon>
        <taxon>50 kb inversion clade</taxon>
        <taxon>NPAAA clade</taxon>
        <taxon>Hologalegina</taxon>
        <taxon>IRL clade</taxon>
        <taxon>Trifolieae</taxon>
        <taxon>Medicago</taxon>
    </lineage>
</organism>
<dbReference type="GO" id="GO:0043531">
    <property type="term" value="F:ADP binding"/>
    <property type="evidence" value="ECO:0007669"/>
    <property type="project" value="InterPro"/>
</dbReference>
<evidence type="ECO:0000256" key="4">
    <source>
        <dbReference type="ARBA" id="ARBA00022801"/>
    </source>
</evidence>
<dbReference type="SUPFAM" id="SSF52540">
    <property type="entry name" value="P-loop containing nucleoside triphosphate hydrolases"/>
    <property type="match status" value="1"/>
</dbReference>
<keyword evidence="2" id="KW-0433">Leucine-rich repeat</keyword>
<dbReference type="Gene3D" id="3.40.50.300">
    <property type="entry name" value="P-loop containing nucleotide triphosphate hydrolases"/>
    <property type="match status" value="1"/>
</dbReference>
<dbReference type="OrthoDB" id="1936883at2759"/>
<accession>G7KYW5</accession>
<keyword evidence="12" id="KW-1185">Reference proteome</keyword>
<keyword evidence="4 10" id="KW-0378">Hydrolase</keyword>